<evidence type="ECO:0000256" key="4">
    <source>
        <dbReference type="ARBA" id="ARBA00023134"/>
    </source>
</evidence>
<dbReference type="HAMAP" id="MF_02114">
    <property type="entry name" value="CofC"/>
    <property type="match status" value="1"/>
</dbReference>
<keyword evidence="7" id="KW-1185">Reference proteome</keyword>
<keyword evidence="2 5" id="KW-0548">Nucleotidyltransferase</keyword>
<name>A0A7S8IDE7_9CHLR</name>
<dbReference type="Gene3D" id="3.90.550.10">
    <property type="entry name" value="Spore Coat Polysaccharide Biosynthesis Protein SpsA, Chain A"/>
    <property type="match status" value="1"/>
</dbReference>
<dbReference type="UniPathway" id="UPA00071"/>
<dbReference type="InterPro" id="IPR029044">
    <property type="entry name" value="Nucleotide-diphossugar_trans"/>
</dbReference>
<dbReference type="KEGG" id="pmet:G4Y79_17595"/>
<keyword evidence="1 5" id="KW-0808">Transferase</keyword>
<dbReference type="GO" id="GO:0052645">
    <property type="term" value="P:F420-0 metabolic process"/>
    <property type="evidence" value="ECO:0007669"/>
    <property type="project" value="UniProtKB-UniRule"/>
</dbReference>
<evidence type="ECO:0000313" key="6">
    <source>
        <dbReference type="EMBL" id="QPC81492.1"/>
    </source>
</evidence>
<evidence type="ECO:0000256" key="1">
    <source>
        <dbReference type="ARBA" id="ARBA00022679"/>
    </source>
</evidence>
<accession>A0A7S8IDE7</accession>
<keyword evidence="4 5" id="KW-0342">GTP-binding</keyword>
<proteinExistence type="inferred from homology"/>
<dbReference type="NCBIfam" id="TIGR03552">
    <property type="entry name" value="F420_cofC"/>
    <property type="match status" value="1"/>
</dbReference>
<comment type="catalytic activity">
    <reaction evidence="5">
        <text>phosphoenolpyruvate + GTP + H(+) = enolpyruvoyl-2-diphospho-5'-guanosine + diphosphate</text>
        <dbReference type="Rhea" id="RHEA:30519"/>
        <dbReference type="ChEBI" id="CHEBI:15378"/>
        <dbReference type="ChEBI" id="CHEBI:33019"/>
        <dbReference type="ChEBI" id="CHEBI:37565"/>
        <dbReference type="ChEBI" id="CHEBI:58702"/>
        <dbReference type="ChEBI" id="CHEBI:143701"/>
        <dbReference type="EC" id="2.7.7.105"/>
    </reaction>
</comment>
<dbReference type="InterPro" id="IPR002835">
    <property type="entry name" value="CofC"/>
</dbReference>
<comment type="similarity">
    <text evidence="5">Belongs to the CofC family.</text>
</comment>
<dbReference type="EMBL" id="CP062983">
    <property type="protein sequence ID" value="QPC81492.1"/>
    <property type="molecule type" value="Genomic_DNA"/>
</dbReference>
<dbReference type="SUPFAM" id="SSF53448">
    <property type="entry name" value="Nucleotide-diphospho-sugar transferases"/>
    <property type="match status" value="1"/>
</dbReference>
<comment type="pathway">
    <text evidence="5">Cofactor biosynthesis; coenzyme F420 biosynthesis.</text>
</comment>
<dbReference type="PANTHER" id="PTHR40392:SF1">
    <property type="entry name" value="2-PHOSPHO-L-LACTATE GUANYLYLTRANSFERASE"/>
    <property type="match status" value="1"/>
</dbReference>
<protein>
    <recommendedName>
        <fullName evidence="5">Phosphoenolpyruvate guanylyltransferase</fullName>
        <shortName evidence="5">PEP guanylyltransferase</shortName>
        <ecNumber evidence="5">2.7.7.105</ecNumber>
    </recommendedName>
</protein>
<dbReference type="Proteomes" id="UP000594468">
    <property type="component" value="Chromosome"/>
</dbReference>
<dbReference type="RefSeq" id="WP_195169565.1">
    <property type="nucleotide sequence ID" value="NZ_CP062983.1"/>
</dbReference>
<dbReference type="AlphaFoldDB" id="A0A7S8IDE7"/>
<sequence length="228" mass="24460">MTIWAIVPVKPLRRAKTRLADVLTSDQRYQLAEMMLRQVLAVLDSAPQITGTLVISRDPEALSIARDMGARTIQESSASDLNPALTRATEIIRVWGAGATLIIPADLPFVNVADIAAIAHQGRNGPCVVISKDLAGLGTNALLVRPPGLITYAYGEDSYTLHTEAAQRAGAAVYTYDSDSLMLDIDVPEDLVRYNQLVGNGEFTLLTRMLPDISISPSDMPTTGGNNG</sequence>
<evidence type="ECO:0000256" key="3">
    <source>
        <dbReference type="ARBA" id="ARBA00022741"/>
    </source>
</evidence>
<evidence type="ECO:0000313" key="7">
    <source>
        <dbReference type="Proteomes" id="UP000594468"/>
    </source>
</evidence>
<evidence type="ECO:0000256" key="2">
    <source>
        <dbReference type="ARBA" id="ARBA00022695"/>
    </source>
</evidence>
<evidence type="ECO:0000256" key="5">
    <source>
        <dbReference type="HAMAP-Rule" id="MF_02114"/>
    </source>
</evidence>
<dbReference type="PANTHER" id="PTHR40392">
    <property type="entry name" value="2-PHOSPHO-L-LACTATE GUANYLYLTRANSFERASE"/>
    <property type="match status" value="1"/>
</dbReference>
<organism evidence="6 7">
    <name type="scientific">Phototrophicus methaneseepsis</name>
    <dbReference type="NCBI Taxonomy" id="2710758"/>
    <lineage>
        <taxon>Bacteria</taxon>
        <taxon>Bacillati</taxon>
        <taxon>Chloroflexota</taxon>
        <taxon>Candidatus Thermofontia</taxon>
        <taxon>Phototrophicales</taxon>
        <taxon>Phototrophicaceae</taxon>
        <taxon>Phototrophicus</taxon>
    </lineage>
</organism>
<gene>
    <name evidence="6" type="primary">cofC</name>
    <name evidence="5" type="synonym">fbiD</name>
    <name evidence="6" type="ORF">G4Y79_17595</name>
</gene>
<dbReference type="Pfam" id="PF01983">
    <property type="entry name" value="CofC"/>
    <property type="match status" value="1"/>
</dbReference>
<dbReference type="GO" id="GO:0005525">
    <property type="term" value="F:GTP binding"/>
    <property type="evidence" value="ECO:0007669"/>
    <property type="project" value="UniProtKB-KW"/>
</dbReference>
<comment type="function">
    <text evidence="5">Guanylyltransferase that catalyzes the activation of phosphoenolpyruvate (PEP) as enolpyruvoyl-2-diphospho-5'-guanosine, via the condensation of PEP with GTP. It is involved in the biosynthesis of coenzyme F420, a hydride carrier cofactor.</text>
</comment>
<dbReference type="GO" id="GO:0043814">
    <property type="term" value="F:phospholactate guanylyltransferase activity"/>
    <property type="evidence" value="ECO:0007669"/>
    <property type="project" value="InterPro"/>
</dbReference>
<dbReference type="EC" id="2.7.7.105" evidence="5"/>
<reference evidence="6 7" key="1">
    <citation type="submission" date="2020-02" db="EMBL/GenBank/DDBJ databases">
        <authorList>
            <person name="Zheng R.K."/>
            <person name="Sun C.M."/>
        </authorList>
    </citation>
    <scope>NUCLEOTIDE SEQUENCE [LARGE SCALE GENOMIC DNA]</scope>
    <source>
        <strain evidence="7">rifampicinis</strain>
    </source>
</reference>
<keyword evidence="3 5" id="KW-0547">Nucleotide-binding</keyword>